<feature type="domain" description="Phytochrome chromophore attachment site" evidence="7">
    <location>
        <begin position="33"/>
        <end position="165"/>
    </location>
</feature>
<dbReference type="PROSITE" id="PS50046">
    <property type="entry name" value="PHYTOCHROME_2"/>
    <property type="match status" value="1"/>
</dbReference>
<evidence type="ECO:0000256" key="3">
    <source>
        <dbReference type="ARBA" id="ARBA00012438"/>
    </source>
</evidence>
<dbReference type="SUPFAM" id="SSF55874">
    <property type="entry name" value="ATPase domain of HSP90 chaperone/DNA topoisomerase II/histidine kinase"/>
    <property type="match status" value="1"/>
</dbReference>
<keyword evidence="5" id="KW-0418">Kinase</keyword>
<dbReference type="PRINTS" id="PR00344">
    <property type="entry name" value="BCTRLSENSOR"/>
</dbReference>
<comment type="catalytic activity">
    <reaction evidence="1">
        <text>ATP + protein L-histidine = ADP + protein N-phospho-L-histidine.</text>
        <dbReference type="EC" id="2.7.13.3"/>
    </reaction>
</comment>
<dbReference type="Proteomes" id="UP001230986">
    <property type="component" value="Unassembled WGS sequence"/>
</dbReference>
<dbReference type="PANTHER" id="PTHR43547:SF2">
    <property type="entry name" value="HYBRID SIGNAL TRANSDUCTION HISTIDINE KINASE C"/>
    <property type="match status" value="1"/>
</dbReference>
<dbReference type="Pfam" id="PF00512">
    <property type="entry name" value="HisKA"/>
    <property type="match status" value="1"/>
</dbReference>
<comment type="caution">
    <text evidence="9">The sequence shown here is derived from an EMBL/GenBank/DDBJ whole genome shotgun (WGS) entry which is preliminary data.</text>
</comment>
<dbReference type="RefSeq" id="WP_286004270.1">
    <property type="nucleotide sequence ID" value="NZ_JASVEJ010000016.1"/>
</dbReference>
<evidence type="ECO:0000259" key="7">
    <source>
        <dbReference type="PROSITE" id="PS50046"/>
    </source>
</evidence>
<dbReference type="InterPro" id="IPR004358">
    <property type="entry name" value="Sig_transdc_His_kin-like_C"/>
</dbReference>
<dbReference type="InterPro" id="IPR016132">
    <property type="entry name" value="Phyto_chromo_attachment"/>
</dbReference>
<dbReference type="InterPro" id="IPR036890">
    <property type="entry name" value="HATPase_C_sf"/>
</dbReference>
<accession>A0ABT7LZ44</accession>
<evidence type="ECO:0000256" key="1">
    <source>
        <dbReference type="ARBA" id="ARBA00000085"/>
    </source>
</evidence>
<evidence type="ECO:0000313" key="10">
    <source>
        <dbReference type="Proteomes" id="UP001230986"/>
    </source>
</evidence>
<gene>
    <name evidence="9" type="ORF">QQ055_04130</name>
</gene>
<evidence type="ECO:0000256" key="5">
    <source>
        <dbReference type="ARBA" id="ARBA00022777"/>
    </source>
</evidence>
<dbReference type="Gene3D" id="3.30.565.10">
    <property type="entry name" value="Histidine kinase-like ATPase, C-terminal domain"/>
    <property type="match status" value="1"/>
</dbReference>
<keyword evidence="6" id="KW-0902">Two-component regulatory system</keyword>
<sequence>MPTPLNSLKMYWQQTERERLMLKMQQRICQSLDLEETLQMTVQDVREFLQTDRVAIYRFESDGQGMLAAKSLASGWELPETEASLFQKYVQPYQNSGLEALIESGESVLVEPSEELLAQLQIQAHLAIPIFRGKQLWGLLIAHHCRSPRQWQQPEIDLLAALAMQLAIAIQQSELYQQVQQLNSQLEAQVQERTAQLQKALEFEAMLKLITDKVRDSLLDETQIWQTAVRELTQVLNLKGCNAALYDLEQGTSTVCSEFVKTDENKKIPPIYGRVQELGKFPELYCQLLQGEYFQFCSLLINEDRGPVSMLVCPIFDDRGVLGDLWLVNDAAYEFSEREIRLVQQVATQCAIAIRQARLFQASVAQVEELARINRLKDDFLSAVPHELRTPVTNMKMAIHNLSTMALSNLIVSTNEQNQKRIAHYLQILQYECEREISLINDLLDLQRLDTRDQPLSLEPINLSEFLPQVIKPFQVRANNRQQSLQLEMPLDLPILCSNAPGLERILAELLNNACKYTPPGEQIIVAVSVQSSNLLFQIVNTGVEIAPSERSRIFDKFYRIPRADPWKQGGTGLGLALVKKLTEHLGGLIEVGSSNGKTCFSVFLPLHSELNSTVG</sequence>
<keyword evidence="10" id="KW-1185">Reference proteome</keyword>
<dbReference type="InterPro" id="IPR003594">
    <property type="entry name" value="HATPase_dom"/>
</dbReference>
<dbReference type="EC" id="2.7.13.3" evidence="3"/>
<evidence type="ECO:0000313" key="9">
    <source>
        <dbReference type="EMBL" id="MDL5056655.1"/>
    </source>
</evidence>
<protein>
    <recommendedName>
        <fullName evidence="3">histidine kinase</fullName>
        <ecNumber evidence="3">2.7.13.3</ecNumber>
    </recommendedName>
</protein>
<proteinExistence type="inferred from homology"/>
<keyword evidence="4" id="KW-0597">Phosphoprotein</keyword>
<dbReference type="Pfam" id="PF01590">
    <property type="entry name" value="GAF"/>
    <property type="match status" value="2"/>
</dbReference>
<dbReference type="Gene3D" id="3.30.450.40">
    <property type="match status" value="2"/>
</dbReference>
<dbReference type="SMART" id="SM00065">
    <property type="entry name" value="GAF"/>
    <property type="match status" value="2"/>
</dbReference>
<dbReference type="SUPFAM" id="SSF55781">
    <property type="entry name" value="GAF domain-like"/>
    <property type="match status" value="2"/>
</dbReference>
<comment type="similarity">
    <text evidence="2">In the N-terminal section; belongs to the phytochrome family.</text>
</comment>
<dbReference type="InterPro" id="IPR036097">
    <property type="entry name" value="HisK_dim/P_sf"/>
</dbReference>
<dbReference type="InterPro" id="IPR005467">
    <property type="entry name" value="His_kinase_dom"/>
</dbReference>
<dbReference type="PROSITE" id="PS50109">
    <property type="entry name" value="HIS_KIN"/>
    <property type="match status" value="1"/>
</dbReference>
<dbReference type="Pfam" id="PF02518">
    <property type="entry name" value="HATPase_c"/>
    <property type="match status" value="1"/>
</dbReference>
<dbReference type="InterPro" id="IPR003661">
    <property type="entry name" value="HisK_dim/P_dom"/>
</dbReference>
<dbReference type="PANTHER" id="PTHR43547">
    <property type="entry name" value="TWO-COMPONENT HISTIDINE KINASE"/>
    <property type="match status" value="1"/>
</dbReference>
<dbReference type="InterPro" id="IPR029016">
    <property type="entry name" value="GAF-like_dom_sf"/>
</dbReference>
<reference evidence="9 10" key="1">
    <citation type="submission" date="2023-06" db="EMBL/GenBank/DDBJ databases">
        <title>Whole genome sequence of Oscillatoria calcuttensis NRMC-F 0142.</title>
        <authorList>
            <person name="Shakena Fathima T."/>
            <person name="Muralitharan G."/>
            <person name="Thajuddin N."/>
        </authorList>
    </citation>
    <scope>NUCLEOTIDE SEQUENCE [LARGE SCALE GENOMIC DNA]</scope>
    <source>
        <strain evidence="9 10">NRMC-F 0142</strain>
    </source>
</reference>
<evidence type="ECO:0000256" key="4">
    <source>
        <dbReference type="ARBA" id="ARBA00022553"/>
    </source>
</evidence>
<dbReference type="EMBL" id="JASVEJ010000016">
    <property type="protein sequence ID" value="MDL5056655.1"/>
    <property type="molecule type" value="Genomic_DNA"/>
</dbReference>
<dbReference type="InterPro" id="IPR003018">
    <property type="entry name" value="GAF"/>
</dbReference>
<name>A0ABT7LZ44_9CYAN</name>
<evidence type="ECO:0000256" key="6">
    <source>
        <dbReference type="ARBA" id="ARBA00023012"/>
    </source>
</evidence>
<keyword evidence="5" id="KW-0808">Transferase</keyword>
<organism evidence="9 10">
    <name type="scientific">Geitlerinema calcuttense NRMC-F 0142</name>
    <dbReference type="NCBI Taxonomy" id="2922238"/>
    <lineage>
        <taxon>Bacteria</taxon>
        <taxon>Bacillati</taxon>
        <taxon>Cyanobacteriota</taxon>
        <taxon>Cyanophyceae</taxon>
        <taxon>Geitlerinematales</taxon>
        <taxon>Geitlerinemataceae</taxon>
        <taxon>Geitlerinema</taxon>
    </lineage>
</organism>
<dbReference type="Gene3D" id="1.10.287.130">
    <property type="match status" value="1"/>
</dbReference>
<dbReference type="CDD" id="cd00082">
    <property type="entry name" value="HisKA"/>
    <property type="match status" value="1"/>
</dbReference>
<dbReference type="SUPFAM" id="SSF47384">
    <property type="entry name" value="Homodimeric domain of signal transducing histidine kinase"/>
    <property type="match status" value="1"/>
</dbReference>
<feature type="domain" description="Histidine kinase" evidence="8">
    <location>
        <begin position="383"/>
        <end position="609"/>
    </location>
</feature>
<evidence type="ECO:0000256" key="2">
    <source>
        <dbReference type="ARBA" id="ARBA00006402"/>
    </source>
</evidence>
<evidence type="ECO:0000259" key="8">
    <source>
        <dbReference type="PROSITE" id="PS50109"/>
    </source>
</evidence>
<dbReference type="SMART" id="SM00387">
    <property type="entry name" value="HATPase_c"/>
    <property type="match status" value="1"/>
</dbReference>
<dbReference type="SMART" id="SM00388">
    <property type="entry name" value="HisKA"/>
    <property type="match status" value="1"/>
</dbReference>